<evidence type="ECO:0000256" key="7">
    <source>
        <dbReference type="ARBA" id="ARBA00022679"/>
    </source>
</evidence>
<dbReference type="Gene3D" id="3.40.640.10">
    <property type="entry name" value="Type I PLP-dependent aspartate aminotransferase-like (Major domain)"/>
    <property type="match status" value="1"/>
</dbReference>
<comment type="subunit">
    <text evidence="4">Homotetramer.</text>
</comment>
<name>X0RFJ0_9ZZZZ</name>
<dbReference type="InterPro" id="IPR015424">
    <property type="entry name" value="PyrdxlP-dep_Trfase"/>
</dbReference>
<dbReference type="CDD" id="cd00610">
    <property type="entry name" value="OAT_like"/>
    <property type="match status" value="1"/>
</dbReference>
<keyword evidence="10" id="KW-0496">Mitochondrion</keyword>
<comment type="cofactor">
    <cofactor evidence="1">
        <name>pyridoxal 5'-phosphate</name>
        <dbReference type="ChEBI" id="CHEBI:597326"/>
    </cofactor>
</comment>
<accession>X0RFJ0</accession>
<dbReference type="GO" id="GO:0008453">
    <property type="term" value="F:alanine-glyoxylate transaminase activity"/>
    <property type="evidence" value="ECO:0007669"/>
    <property type="project" value="UniProtKB-EC"/>
</dbReference>
<keyword evidence="8" id="KW-0663">Pyridoxal phosphate</keyword>
<evidence type="ECO:0000256" key="3">
    <source>
        <dbReference type="ARBA" id="ARBA00008954"/>
    </source>
</evidence>
<dbReference type="EC" id="2.6.1.44" evidence="5"/>
<evidence type="ECO:0000256" key="8">
    <source>
        <dbReference type="ARBA" id="ARBA00022898"/>
    </source>
</evidence>
<evidence type="ECO:0000256" key="10">
    <source>
        <dbReference type="ARBA" id="ARBA00023128"/>
    </source>
</evidence>
<proteinExistence type="inferred from homology"/>
<keyword evidence="6" id="KW-0032">Aminotransferase</keyword>
<protein>
    <recommendedName>
        <fullName evidence="5">alanine--glyoxylate transaminase</fullName>
        <ecNumber evidence="5">2.6.1.44</ecNumber>
    </recommendedName>
</protein>
<evidence type="ECO:0000256" key="9">
    <source>
        <dbReference type="ARBA" id="ARBA00022946"/>
    </source>
</evidence>
<keyword evidence="7" id="KW-0808">Transferase</keyword>
<evidence type="ECO:0000256" key="5">
    <source>
        <dbReference type="ARBA" id="ARBA00013049"/>
    </source>
</evidence>
<evidence type="ECO:0000256" key="6">
    <source>
        <dbReference type="ARBA" id="ARBA00022576"/>
    </source>
</evidence>
<evidence type="ECO:0000256" key="4">
    <source>
        <dbReference type="ARBA" id="ARBA00011881"/>
    </source>
</evidence>
<keyword evidence="9" id="KW-0809">Transit peptide</keyword>
<reference evidence="11" key="1">
    <citation type="journal article" date="2014" name="Front. Microbiol.">
        <title>High frequency of phylogenetically diverse reductive dehalogenase-homologous genes in deep subseafloor sedimentary metagenomes.</title>
        <authorList>
            <person name="Kawai M."/>
            <person name="Futagami T."/>
            <person name="Toyoda A."/>
            <person name="Takaki Y."/>
            <person name="Nishi S."/>
            <person name="Hori S."/>
            <person name="Arai W."/>
            <person name="Tsubouchi T."/>
            <person name="Morono Y."/>
            <person name="Uchiyama I."/>
            <person name="Ito T."/>
            <person name="Fujiyama A."/>
            <person name="Inagaki F."/>
            <person name="Takami H."/>
        </authorList>
    </citation>
    <scope>NUCLEOTIDE SEQUENCE</scope>
    <source>
        <strain evidence="11">Expedition CK06-06</strain>
    </source>
</reference>
<evidence type="ECO:0000256" key="1">
    <source>
        <dbReference type="ARBA" id="ARBA00001933"/>
    </source>
</evidence>
<dbReference type="SUPFAM" id="SSF53383">
    <property type="entry name" value="PLP-dependent transferases"/>
    <property type="match status" value="1"/>
</dbReference>
<dbReference type="InterPro" id="IPR005814">
    <property type="entry name" value="Aminotrans_3"/>
</dbReference>
<organism evidence="11">
    <name type="scientific">marine sediment metagenome</name>
    <dbReference type="NCBI Taxonomy" id="412755"/>
    <lineage>
        <taxon>unclassified sequences</taxon>
        <taxon>metagenomes</taxon>
        <taxon>ecological metagenomes</taxon>
    </lineage>
</organism>
<evidence type="ECO:0000256" key="2">
    <source>
        <dbReference type="ARBA" id="ARBA00004173"/>
    </source>
</evidence>
<dbReference type="InterPro" id="IPR049704">
    <property type="entry name" value="Aminotrans_3_PPA_site"/>
</dbReference>
<dbReference type="EMBL" id="BARS01006305">
    <property type="protein sequence ID" value="GAF67674.1"/>
    <property type="molecule type" value="Genomic_DNA"/>
</dbReference>
<dbReference type="PANTHER" id="PTHR45688:SF3">
    <property type="entry name" value="ALANINE--GLYOXYLATE AMINOTRANSFERASE 2, MITOCHONDRIAL"/>
    <property type="match status" value="1"/>
</dbReference>
<dbReference type="Pfam" id="PF00202">
    <property type="entry name" value="Aminotran_3"/>
    <property type="match status" value="1"/>
</dbReference>
<dbReference type="PANTHER" id="PTHR45688">
    <property type="match status" value="1"/>
</dbReference>
<dbReference type="AlphaFoldDB" id="X0RFJ0"/>
<comment type="subcellular location">
    <subcellularLocation>
        <location evidence="2">Mitochondrion</location>
    </subcellularLocation>
</comment>
<dbReference type="Gene3D" id="3.90.1150.10">
    <property type="entry name" value="Aspartate Aminotransferase, domain 1"/>
    <property type="match status" value="1"/>
</dbReference>
<evidence type="ECO:0000313" key="11">
    <source>
        <dbReference type="EMBL" id="GAF67674.1"/>
    </source>
</evidence>
<dbReference type="PROSITE" id="PS00600">
    <property type="entry name" value="AA_TRANSFER_CLASS_3"/>
    <property type="match status" value="1"/>
</dbReference>
<comment type="caution">
    <text evidence="11">The sequence shown here is derived from an EMBL/GenBank/DDBJ whole genome shotgun (WGS) entry which is preliminary data.</text>
</comment>
<comment type="similarity">
    <text evidence="3">Belongs to the class-III pyridoxal-phosphate-dependent aminotransferase family.</text>
</comment>
<gene>
    <name evidence="11" type="ORF">S01H1_12305</name>
</gene>
<dbReference type="InterPro" id="IPR015422">
    <property type="entry name" value="PyrdxlP-dep_Trfase_small"/>
</dbReference>
<dbReference type="GO" id="GO:0005739">
    <property type="term" value="C:mitochondrion"/>
    <property type="evidence" value="ECO:0007669"/>
    <property type="project" value="UniProtKB-SubCell"/>
</dbReference>
<dbReference type="InterPro" id="IPR015421">
    <property type="entry name" value="PyrdxlP-dep_Trfase_major"/>
</dbReference>
<dbReference type="GO" id="GO:0030170">
    <property type="term" value="F:pyridoxal phosphate binding"/>
    <property type="evidence" value="ECO:0007669"/>
    <property type="project" value="InterPro"/>
</dbReference>
<sequence length="254" mass="27286">MKYPQCGVACAEYLDSVFRYQTAGGVAAFIAEPVLGEGGIIVPPPEYFKTAIEIVRDNGALFIADEVQSGFGRTGKMFAIEHYDVEPDIMCMAKGIADGFPIGAFIATPDIAEAFTPGDHLSTFGGNPVSCAAAMANIDVMSDEKLPQNAAVRGDELMKSLIEFKEKYSLVGDVRGKGLMIGIELVKDKDKTPAPEEAREVRKLCREAGVLIGIGGVFGNVLRFQPPLVLTAEEVQRVLDVLEKSLVTLSEPVK</sequence>